<dbReference type="AlphaFoldDB" id="A0A5A5TA68"/>
<sequence>MDANTLILTALATGAQAFATDAIKDAYQGLKTLIQRKFEHKPKAQEILADYEGDPDIYQKPLMKALQQEQLDQDPDVIQAAQRVMQLVQPQQASMGKYNIQITGDVHGYAQGDNQNVTMNFGSTPQKNK</sequence>
<proteinExistence type="predicted"/>
<keyword evidence="2" id="KW-1185">Reference proteome</keyword>
<dbReference type="EMBL" id="BIXY01000014">
    <property type="protein sequence ID" value="GCF07794.1"/>
    <property type="molecule type" value="Genomic_DNA"/>
</dbReference>
<evidence type="ECO:0000313" key="2">
    <source>
        <dbReference type="Proteomes" id="UP000322530"/>
    </source>
</evidence>
<reference evidence="1 2" key="1">
    <citation type="submission" date="2019-01" db="EMBL/GenBank/DDBJ databases">
        <title>Draft genome sequence of Dictyobacter sp. Uno17.</title>
        <authorList>
            <person name="Wang C.M."/>
            <person name="Zheng Y."/>
            <person name="Sakai Y."/>
            <person name="Abe K."/>
            <person name="Yokota A."/>
            <person name="Yabe S."/>
        </authorList>
    </citation>
    <scope>NUCLEOTIDE SEQUENCE [LARGE SCALE GENOMIC DNA]</scope>
    <source>
        <strain evidence="1 2">Uno17</strain>
    </source>
</reference>
<organism evidence="1 2">
    <name type="scientific">Dictyobacter arantiisoli</name>
    <dbReference type="NCBI Taxonomy" id="2014874"/>
    <lineage>
        <taxon>Bacteria</taxon>
        <taxon>Bacillati</taxon>
        <taxon>Chloroflexota</taxon>
        <taxon>Ktedonobacteria</taxon>
        <taxon>Ktedonobacterales</taxon>
        <taxon>Dictyobacteraceae</taxon>
        <taxon>Dictyobacter</taxon>
    </lineage>
</organism>
<evidence type="ECO:0000313" key="1">
    <source>
        <dbReference type="EMBL" id="GCF07794.1"/>
    </source>
</evidence>
<name>A0A5A5TA68_9CHLR</name>
<accession>A0A5A5TA68</accession>
<comment type="caution">
    <text evidence="1">The sequence shown here is derived from an EMBL/GenBank/DDBJ whole genome shotgun (WGS) entry which is preliminary data.</text>
</comment>
<dbReference type="Proteomes" id="UP000322530">
    <property type="component" value="Unassembled WGS sequence"/>
</dbReference>
<dbReference type="OrthoDB" id="3298878at2"/>
<protein>
    <submittedName>
        <fullName evidence="1">Uncharacterized protein</fullName>
    </submittedName>
</protein>
<gene>
    <name evidence="1" type="ORF">KDI_13580</name>
</gene>
<dbReference type="RefSeq" id="WP_149400801.1">
    <property type="nucleotide sequence ID" value="NZ_BIXY01000014.1"/>
</dbReference>